<dbReference type="Proteomes" id="UP000694867">
    <property type="component" value="Unplaced"/>
</dbReference>
<gene>
    <name evidence="10" type="primary">LOC100905230</name>
</gene>
<dbReference type="InterPro" id="IPR030378">
    <property type="entry name" value="G_CP_dom"/>
</dbReference>
<reference evidence="10" key="1">
    <citation type="submission" date="2025-08" db="UniProtKB">
        <authorList>
            <consortium name="RefSeq"/>
        </authorList>
    </citation>
    <scope>IDENTIFICATION</scope>
</reference>
<evidence type="ECO:0000256" key="1">
    <source>
        <dbReference type="ARBA" id="ARBA00004496"/>
    </source>
</evidence>
<accession>A0AAJ7WH79</accession>
<dbReference type="PANTHER" id="PTHR45709:SF2">
    <property type="entry name" value="LARGE SUBUNIT GTPASE 1 HOMOLOG"/>
    <property type="match status" value="1"/>
</dbReference>
<dbReference type="CDD" id="cd01857">
    <property type="entry name" value="HSR1_MMR1"/>
    <property type="match status" value="1"/>
</dbReference>
<dbReference type="RefSeq" id="XP_028966737.1">
    <property type="nucleotide sequence ID" value="XM_029110904.1"/>
</dbReference>
<evidence type="ECO:0000256" key="6">
    <source>
        <dbReference type="ARBA" id="ARBA00040145"/>
    </source>
</evidence>
<keyword evidence="2" id="KW-0963">Cytoplasm</keyword>
<evidence type="ECO:0000256" key="2">
    <source>
        <dbReference type="ARBA" id="ARBA00022490"/>
    </source>
</evidence>
<evidence type="ECO:0000259" key="8">
    <source>
        <dbReference type="PROSITE" id="PS51721"/>
    </source>
</evidence>
<feature type="domain" description="CP-type G" evidence="8">
    <location>
        <begin position="157"/>
        <end position="356"/>
    </location>
</feature>
<feature type="compositionally biased region" description="Basic residues" evidence="7">
    <location>
        <begin position="537"/>
        <end position="557"/>
    </location>
</feature>
<dbReference type="InterPro" id="IPR043358">
    <property type="entry name" value="GNL1-like"/>
</dbReference>
<keyword evidence="4" id="KW-0378">Hydrolase</keyword>
<dbReference type="GO" id="GO:0000054">
    <property type="term" value="P:ribosomal subunit export from nucleus"/>
    <property type="evidence" value="ECO:0007669"/>
    <property type="project" value="TreeGrafter"/>
</dbReference>
<evidence type="ECO:0000256" key="3">
    <source>
        <dbReference type="ARBA" id="ARBA00022741"/>
    </source>
</evidence>
<keyword evidence="3" id="KW-0547">Nucleotide-binding</keyword>
<dbReference type="InterPro" id="IPR027417">
    <property type="entry name" value="P-loop_NTPase"/>
</dbReference>
<evidence type="ECO:0000256" key="5">
    <source>
        <dbReference type="ARBA" id="ARBA00023134"/>
    </source>
</evidence>
<dbReference type="Gene3D" id="3.40.50.300">
    <property type="entry name" value="P-loop containing nucleotide triphosphate hydrolases"/>
    <property type="match status" value="1"/>
</dbReference>
<feature type="region of interest" description="Disordered" evidence="7">
    <location>
        <begin position="1"/>
        <end position="29"/>
    </location>
</feature>
<organism evidence="9 10">
    <name type="scientific">Galendromus occidentalis</name>
    <name type="common">western predatory mite</name>
    <dbReference type="NCBI Taxonomy" id="34638"/>
    <lineage>
        <taxon>Eukaryota</taxon>
        <taxon>Metazoa</taxon>
        <taxon>Ecdysozoa</taxon>
        <taxon>Arthropoda</taxon>
        <taxon>Chelicerata</taxon>
        <taxon>Arachnida</taxon>
        <taxon>Acari</taxon>
        <taxon>Parasitiformes</taxon>
        <taxon>Mesostigmata</taxon>
        <taxon>Gamasina</taxon>
        <taxon>Phytoseioidea</taxon>
        <taxon>Phytoseiidae</taxon>
        <taxon>Typhlodrominae</taxon>
        <taxon>Galendromus</taxon>
    </lineage>
</organism>
<dbReference type="PROSITE" id="PS51721">
    <property type="entry name" value="G_CP"/>
    <property type="match status" value="1"/>
</dbReference>
<dbReference type="AlphaFoldDB" id="A0AAJ7WH79"/>
<evidence type="ECO:0000256" key="4">
    <source>
        <dbReference type="ARBA" id="ARBA00022801"/>
    </source>
</evidence>
<dbReference type="InterPro" id="IPR006073">
    <property type="entry name" value="GTP-bd"/>
</dbReference>
<dbReference type="SUPFAM" id="SSF52540">
    <property type="entry name" value="P-loop containing nucleoside triphosphate hydrolases"/>
    <property type="match status" value="1"/>
</dbReference>
<comment type="subcellular location">
    <subcellularLocation>
        <location evidence="1">Cytoplasm</location>
    </subcellularLocation>
</comment>
<evidence type="ECO:0000313" key="10">
    <source>
        <dbReference type="RefSeq" id="XP_028966737.1"/>
    </source>
</evidence>
<dbReference type="GO" id="GO:0003924">
    <property type="term" value="F:GTPase activity"/>
    <property type="evidence" value="ECO:0007669"/>
    <property type="project" value="InterPro"/>
</dbReference>
<dbReference type="CTD" id="31097"/>
<sequence length="557" mass="63390">MSKKGKSSLGRALIRDRMHKGARPDSFRHTTELKDGYDWSTNMQSITEQNDLDEFLATAELAGADFTAEKLNIRVVTELKPTGVLSEAEKKAQNDLYQQHKDSIRVPRRPYWDARTTPEELAANERESFLAWRRELAELQETEGIHMTPYEKNLEFWRQLWRVVERSDIVVQIVDARNPNLFLCEDLFAYVRETSPHKKCLVLLNKADFLTESQRKSWSDYFKNRKDELKVVFFSALEEAAAKDDVEEVSESYRDDGLISGDFIRLSVEEYSSALWTKDQLVHLFRTWHTGTKYKAGSTTVGLCGYPNVGKSSTINAITQCKKVSVSSTPGKTKHFQTIILCEDLILCDCPGLVFPNFVSSKAEMVINGILSIDQLRDHVPPVSLVLSQIPRHILEETYGICIPHPPEGEDPDRPPTSAELLNAYSYNRGFMTSSGQPDNPRGARYILKDYVNGKLKYCIAPPGIDQDEYHKYPPPKRSTPSATIPVHVRMTKERVLGTEDIDHEFFKDQIVKVGFKGRHLVKSGLTASGASIVGDKKHHKGKKREKLRRLHQHKDA</sequence>
<dbReference type="GO" id="GO:0005829">
    <property type="term" value="C:cytosol"/>
    <property type="evidence" value="ECO:0007669"/>
    <property type="project" value="TreeGrafter"/>
</dbReference>
<proteinExistence type="predicted"/>
<name>A0AAJ7WH79_9ACAR</name>
<protein>
    <recommendedName>
        <fullName evidence="6">Large subunit GTPase 1 homolog</fullName>
    </recommendedName>
</protein>
<dbReference type="PANTHER" id="PTHR45709">
    <property type="entry name" value="LARGE SUBUNIT GTPASE 1 HOMOLOG-RELATED"/>
    <property type="match status" value="1"/>
</dbReference>
<keyword evidence="5" id="KW-0342">GTP-binding</keyword>
<feature type="region of interest" description="Disordered" evidence="7">
    <location>
        <begin position="532"/>
        <end position="557"/>
    </location>
</feature>
<dbReference type="GO" id="GO:0005525">
    <property type="term" value="F:GTP binding"/>
    <property type="evidence" value="ECO:0007669"/>
    <property type="project" value="UniProtKB-KW"/>
</dbReference>
<dbReference type="GeneID" id="100905230"/>
<dbReference type="Pfam" id="PF01926">
    <property type="entry name" value="MMR_HSR1"/>
    <property type="match status" value="1"/>
</dbReference>
<evidence type="ECO:0000256" key="7">
    <source>
        <dbReference type="SAM" id="MobiDB-lite"/>
    </source>
</evidence>
<keyword evidence="9" id="KW-1185">Reference proteome</keyword>
<dbReference type="KEGG" id="goe:100905230"/>
<evidence type="ECO:0000313" key="9">
    <source>
        <dbReference type="Proteomes" id="UP000694867"/>
    </source>
</evidence>